<proteinExistence type="predicted"/>
<comment type="caution">
    <text evidence="1">The sequence shown here is derived from an EMBL/GenBank/DDBJ whole genome shotgun (WGS) entry which is preliminary data.</text>
</comment>
<dbReference type="AlphaFoldDB" id="A0A0P9MAM8"/>
<feature type="non-terminal residue" evidence="1">
    <location>
        <position position="131"/>
    </location>
</feature>
<dbReference type="PATRIC" id="fig|86840.3.peg.5317"/>
<sequence length="131" mass="14438">MAEHIYKPTDEKERKKAQWLMTWASSLKASPLNIYVRIGEAKVKASTLSDPAATYGVVWQVEGTLQVRMSAPGFTGLVCVSAPAAMATSLDEDEKSATSKNELSILLIEKYKSRLSVAYTLLDTIREALQK</sequence>
<evidence type="ECO:0000313" key="2">
    <source>
        <dbReference type="Proteomes" id="UP000050564"/>
    </source>
</evidence>
<reference evidence="1 2" key="1">
    <citation type="submission" date="2015-09" db="EMBL/GenBank/DDBJ databases">
        <title>Genome announcement of multiple Pseudomonas syringae strains.</title>
        <authorList>
            <person name="Thakur S."/>
            <person name="Wang P.W."/>
            <person name="Gong Y."/>
            <person name="Weir B.S."/>
            <person name="Guttman D.S."/>
        </authorList>
    </citation>
    <scope>NUCLEOTIDE SEQUENCE [LARGE SCALE GENOMIC DNA]</scope>
    <source>
        <strain evidence="1 2">ICMP2823</strain>
    </source>
</reference>
<dbReference type="EMBL" id="LJPX01000074">
    <property type="protein sequence ID" value="KPW80245.1"/>
    <property type="molecule type" value="Genomic_DNA"/>
</dbReference>
<gene>
    <name evidence="1" type="ORF">ALO81_05155</name>
</gene>
<organism evidence="1 2">
    <name type="scientific">Pseudomonas cannabina</name>
    <dbReference type="NCBI Taxonomy" id="86840"/>
    <lineage>
        <taxon>Bacteria</taxon>
        <taxon>Pseudomonadati</taxon>
        <taxon>Pseudomonadota</taxon>
        <taxon>Gammaproteobacteria</taxon>
        <taxon>Pseudomonadales</taxon>
        <taxon>Pseudomonadaceae</taxon>
        <taxon>Pseudomonas</taxon>
    </lineage>
</organism>
<dbReference type="Proteomes" id="UP000050564">
    <property type="component" value="Unassembled WGS sequence"/>
</dbReference>
<protein>
    <submittedName>
        <fullName evidence="1">Uncharacterized protein</fullName>
    </submittedName>
</protein>
<name>A0A0P9MAM8_PSECA</name>
<evidence type="ECO:0000313" key="1">
    <source>
        <dbReference type="EMBL" id="KPW80245.1"/>
    </source>
</evidence>
<accession>A0A0P9MAM8</accession>